<gene>
    <name evidence="2" type="ORF">RUMHYD_00054</name>
</gene>
<name>C0CGU1_BLAHS</name>
<keyword evidence="3" id="KW-1185">Reference proteome</keyword>
<reference evidence="2 3" key="2">
    <citation type="submission" date="2009-02" db="EMBL/GenBank/DDBJ databases">
        <title>Draft genome sequence of Blautia hydrogenotrophica DSM 10507 (Ruminococcus hydrogenotrophicus DSM 10507).</title>
        <authorList>
            <person name="Sudarsanam P."/>
            <person name="Ley R."/>
            <person name="Guruge J."/>
            <person name="Turnbaugh P.J."/>
            <person name="Mahowald M."/>
            <person name="Liep D."/>
            <person name="Gordon J."/>
        </authorList>
    </citation>
    <scope>NUCLEOTIDE SEQUENCE [LARGE SCALE GENOMIC DNA]</scope>
    <source>
        <strain evidence="3">DSM 10507 / JCM 14656 / S5a33</strain>
    </source>
</reference>
<proteinExistence type="predicted"/>
<dbReference type="HOGENOM" id="CLU_3040893_0_0_9"/>
<feature type="region of interest" description="Disordered" evidence="1">
    <location>
        <begin position="1"/>
        <end position="38"/>
    </location>
</feature>
<dbReference type="PATRIC" id="fig|476272.21.peg.3060"/>
<comment type="caution">
    <text evidence="2">The sequence shown here is derived from an EMBL/GenBank/DDBJ whole genome shotgun (WGS) entry which is preliminary data.</text>
</comment>
<accession>C0CGU1</accession>
<protein>
    <submittedName>
        <fullName evidence="2">Uncharacterized protein</fullName>
    </submittedName>
</protein>
<dbReference type="Proteomes" id="UP000003100">
    <property type="component" value="Unassembled WGS sequence"/>
</dbReference>
<evidence type="ECO:0000313" key="3">
    <source>
        <dbReference type="Proteomes" id="UP000003100"/>
    </source>
</evidence>
<dbReference type="AlphaFoldDB" id="C0CGU1"/>
<evidence type="ECO:0000313" key="2">
    <source>
        <dbReference type="EMBL" id="EEG50997.1"/>
    </source>
</evidence>
<evidence type="ECO:0000256" key="1">
    <source>
        <dbReference type="SAM" id="MobiDB-lite"/>
    </source>
</evidence>
<reference evidence="2 3" key="1">
    <citation type="submission" date="2009-01" db="EMBL/GenBank/DDBJ databases">
        <authorList>
            <person name="Fulton L."/>
            <person name="Clifton S."/>
            <person name="Fulton B."/>
            <person name="Xu J."/>
            <person name="Minx P."/>
            <person name="Pepin K.H."/>
            <person name="Johnson M."/>
            <person name="Bhonagiri V."/>
            <person name="Nash W.E."/>
            <person name="Mardis E.R."/>
            <person name="Wilson R.K."/>
        </authorList>
    </citation>
    <scope>NUCLEOTIDE SEQUENCE [LARGE SCALE GENOMIC DNA]</scope>
    <source>
        <strain evidence="3">DSM 10507 / JCM 14656 / S5a33</strain>
    </source>
</reference>
<dbReference type="EMBL" id="ACBZ01000002">
    <property type="protein sequence ID" value="EEG50997.1"/>
    <property type="molecule type" value="Genomic_DNA"/>
</dbReference>
<sequence length="54" mass="5876">MLREDAHAATRNITAKRSAAARKEGRASQDREDGGAEVGLPTLFCHRKDLVALN</sequence>
<feature type="compositionally biased region" description="Basic and acidic residues" evidence="1">
    <location>
        <begin position="21"/>
        <end position="34"/>
    </location>
</feature>
<organism evidence="2 3">
    <name type="scientific">Blautia hydrogenotrophica (strain DSM 10507 / JCM 14656 / S5a33)</name>
    <name type="common">Ruminococcus hydrogenotrophicus</name>
    <dbReference type="NCBI Taxonomy" id="476272"/>
    <lineage>
        <taxon>Bacteria</taxon>
        <taxon>Bacillati</taxon>
        <taxon>Bacillota</taxon>
        <taxon>Clostridia</taxon>
        <taxon>Lachnospirales</taxon>
        <taxon>Lachnospiraceae</taxon>
        <taxon>Blautia</taxon>
    </lineage>
</organism>